<proteinExistence type="predicted"/>
<evidence type="ECO:0000313" key="3">
    <source>
        <dbReference type="Proteomes" id="UP000502377"/>
    </source>
</evidence>
<organism evidence="2 3">
    <name type="scientific">Campylobacter rectus</name>
    <name type="common">Wolinella recta</name>
    <dbReference type="NCBI Taxonomy" id="203"/>
    <lineage>
        <taxon>Bacteria</taxon>
        <taxon>Pseudomonadati</taxon>
        <taxon>Campylobacterota</taxon>
        <taxon>Epsilonproteobacteria</taxon>
        <taxon>Campylobacterales</taxon>
        <taxon>Campylobacteraceae</taxon>
        <taxon>Campylobacter</taxon>
    </lineage>
</organism>
<gene>
    <name evidence="2" type="ORF">CRECT_1490</name>
</gene>
<dbReference type="Proteomes" id="UP000502377">
    <property type="component" value="Chromosome"/>
</dbReference>
<keyword evidence="1" id="KW-0472">Membrane</keyword>
<feature type="transmembrane region" description="Helical" evidence="1">
    <location>
        <begin position="21"/>
        <end position="39"/>
    </location>
</feature>
<dbReference type="EMBL" id="CP012543">
    <property type="protein sequence ID" value="QCD47138.1"/>
    <property type="molecule type" value="Genomic_DNA"/>
</dbReference>
<protein>
    <submittedName>
        <fullName evidence="2">Uncharacterized protein</fullName>
    </submittedName>
</protein>
<accession>A0A6G5QN47</accession>
<keyword evidence="1" id="KW-0812">Transmembrane</keyword>
<evidence type="ECO:0000256" key="1">
    <source>
        <dbReference type="SAM" id="Phobius"/>
    </source>
</evidence>
<dbReference type="AlphaFoldDB" id="A0A6G5QN47"/>
<reference evidence="2 3" key="1">
    <citation type="submission" date="2016-07" db="EMBL/GenBank/DDBJ databases">
        <title>Comparative genomics of the Campylobacter concisus group.</title>
        <authorList>
            <person name="Miller W.G."/>
            <person name="Yee E."/>
            <person name="Chapman M.H."/>
            <person name="Huynh S."/>
            <person name="Bono J.L."/>
            <person name="On S.L.W."/>
            <person name="StLeger J."/>
            <person name="Foster G."/>
            <person name="Parker C.T."/>
        </authorList>
    </citation>
    <scope>NUCLEOTIDE SEQUENCE [LARGE SCALE GENOMIC DNA]</scope>
    <source>
        <strain evidence="2 3">ATCC 33238</strain>
    </source>
</reference>
<dbReference type="RefSeq" id="WP_004318900.1">
    <property type="nucleotide sequence ID" value="NZ_CP012543.1"/>
</dbReference>
<keyword evidence="1" id="KW-1133">Transmembrane helix</keyword>
<sequence>MKDKLNHFIWFLWGTKTKKTLSLLAISSIVLCAVFIRTIPNYTTQLGFELVWLSDYLKYQSGYCINEDRILDKEEIYKKAIGQYLDKKLILTCKIDEYRVYYYGSFWRSKYQIGYYELENINLQNWMQTLEKYYRDGKTTEEIFINELKAKKTDPKKYIKINLKDMSAGFDRPIIFGDYAFDLMLDYGFVLHQNFFGINHGILETENINIMKERERVYYLNKKNSSLYTIKFDNCGNIDFDMYEKFLQAREAQGG</sequence>
<name>A0A6G5QN47_CAMRE</name>
<dbReference type="KEGG" id="crx:CRECT_1490"/>
<evidence type="ECO:0000313" key="2">
    <source>
        <dbReference type="EMBL" id="QCD47138.1"/>
    </source>
</evidence>